<gene>
    <name evidence="12" type="ORF">FD01_GL000684</name>
</gene>
<dbReference type="InterPro" id="IPR036412">
    <property type="entry name" value="HAD-like_sf"/>
</dbReference>
<dbReference type="NCBIfam" id="TIGR01512">
    <property type="entry name" value="ATPase-IB2_Cd"/>
    <property type="match status" value="1"/>
</dbReference>
<evidence type="ECO:0000256" key="9">
    <source>
        <dbReference type="ARBA" id="ARBA00049338"/>
    </source>
</evidence>
<keyword evidence="7 10" id="KW-0472">Membrane</keyword>
<dbReference type="GO" id="GO:0008551">
    <property type="term" value="F:P-type cadmium transporter activity"/>
    <property type="evidence" value="ECO:0007669"/>
    <property type="project" value="UniProtKB-EC"/>
</dbReference>
<keyword evidence="6" id="KW-0813">Transport</keyword>
<dbReference type="Pfam" id="PF00702">
    <property type="entry name" value="Hydrolase"/>
    <property type="match status" value="1"/>
</dbReference>
<dbReference type="InterPro" id="IPR001757">
    <property type="entry name" value="P_typ_ATPase"/>
</dbReference>
<dbReference type="InterPro" id="IPR023299">
    <property type="entry name" value="ATPase_P-typ_cyto_dom_N"/>
</dbReference>
<feature type="domain" description="P-type ATPase A" evidence="11">
    <location>
        <begin position="116"/>
        <end position="214"/>
    </location>
</feature>
<dbReference type="GO" id="GO:0016887">
    <property type="term" value="F:ATP hydrolysis activity"/>
    <property type="evidence" value="ECO:0007669"/>
    <property type="project" value="InterPro"/>
</dbReference>
<keyword evidence="10" id="KW-0067">ATP-binding</keyword>
<dbReference type="Proteomes" id="UP000051790">
    <property type="component" value="Unassembled WGS sequence"/>
</dbReference>
<feature type="transmembrane region" description="Helical" evidence="10">
    <location>
        <begin position="547"/>
        <end position="571"/>
    </location>
</feature>
<dbReference type="EC" id="7.2.2.21" evidence="8"/>
<evidence type="ECO:0000256" key="10">
    <source>
        <dbReference type="RuleBase" id="RU362081"/>
    </source>
</evidence>
<evidence type="ECO:0000256" key="2">
    <source>
        <dbReference type="ARBA" id="ARBA00006024"/>
    </source>
</evidence>
<keyword evidence="13" id="KW-1185">Reference proteome</keyword>
<reference evidence="12 13" key="1">
    <citation type="journal article" date="2015" name="Genome Announc.">
        <title>Expanding the biotechnology potential of lactobacilli through comparative genomics of 213 strains and associated genera.</title>
        <authorList>
            <person name="Sun Z."/>
            <person name="Harris H.M."/>
            <person name="McCann A."/>
            <person name="Guo C."/>
            <person name="Argimon S."/>
            <person name="Zhang W."/>
            <person name="Yang X."/>
            <person name="Jeffery I.B."/>
            <person name="Cooney J.C."/>
            <person name="Kagawa T.F."/>
            <person name="Liu W."/>
            <person name="Song Y."/>
            <person name="Salvetti E."/>
            <person name="Wrobel A."/>
            <person name="Rasinkangas P."/>
            <person name="Parkhill J."/>
            <person name="Rea M.C."/>
            <person name="O'Sullivan O."/>
            <person name="Ritari J."/>
            <person name="Douillard F.P."/>
            <person name="Paul Ross R."/>
            <person name="Yang R."/>
            <person name="Briner A.E."/>
            <person name="Felis G.E."/>
            <person name="de Vos W.M."/>
            <person name="Barrangou R."/>
            <person name="Klaenhammer T.R."/>
            <person name="Caufield P.W."/>
            <person name="Cui Y."/>
            <person name="Zhang H."/>
            <person name="O'Toole P.W."/>
        </authorList>
    </citation>
    <scope>NUCLEOTIDE SEQUENCE [LARGE SCALE GENOMIC DNA]</scope>
    <source>
        <strain evidence="12 13">DSM 13343</strain>
    </source>
</reference>
<comment type="subcellular location">
    <subcellularLocation>
        <location evidence="1">Cell membrane</location>
        <topology evidence="1">Multi-pass membrane protein</topology>
    </subcellularLocation>
</comment>
<evidence type="ECO:0000259" key="11">
    <source>
        <dbReference type="Pfam" id="PF00122"/>
    </source>
</evidence>
<dbReference type="PANTHER" id="PTHR48085">
    <property type="entry name" value="CADMIUM/ZINC-TRANSPORTING ATPASE HMA2-RELATED"/>
    <property type="match status" value="1"/>
</dbReference>
<dbReference type="InterPro" id="IPR023298">
    <property type="entry name" value="ATPase_P-typ_TM_dom_sf"/>
</dbReference>
<feature type="transmembrane region" description="Helical" evidence="10">
    <location>
        <begin position="31"/>
        <end position="50"/>
    </location>
</feature>
<accession>A0A0R1QTF8</accession>
<dbReference type="EMBL" id="AZEU01000125">
    <property type="protein sequence ID" value="KRL45525.1"/>
    <property type="molecule type" value="Genomic_DNA"/>
</dbReference>
<dbReference type="PANTHER" id="PTHR48085:SF5">
    <property type="entry name" value="CADMIUM_ZINC-TRANSPORTING ATPASE HMA4-RELATED"/>
    <property type="match status" value="1"/>
</dbReference>
<keyword evidence="4 10" id="KW-0812">Transmembrane</keyword>
<dbReference type="InterPro" id="IPR023214">
    <property type="entry name" value="HAD_sf"/>
</dbReference>
<dbReference type="SUPFAM" id="SSF81665">
    <property type="entry name" value="Calcium ATPase, transmembrane domain M"/>
    <property type="match status" value="1"/>
</dbReference>
<sequence length="593" mass="61604">MALVREYKRLWAVLAVGAVALILQFGLGHAFWAQMVITILGGALAILMFVDMVKTLRAGNFGVDLLAITAIVATLAVGEYWASMIVLLMLTGGDALEDFAANKANSDLQSLLANNPTSAHKVVADGQYQEVAADDLQVGDTILVRPGEVVPADATVVSGSSEVDEASLTGEARPIAKSVGDDVMSGSINGEAALTLTVEKRAKDSQYQSIVALVAEAESKPAHFVRMADRYAVPFTLVAYLIAGIAWFVAKDPVRAAQVLVVASPCPLILAAPVAMVSGMSRASREGIIVKSGTTLEKLAAAKTFAFDKTGTLTRGVLTVDHVLPQPAFEEAELLNLAAGCEQQSGHILARSLVAHAGKNLPAATEVNETTGLGVAAQVNGHAVKVGQAKFIPGAQSLAQTAVYVQVDGQYAGAITFSDELRSEARGTISDLHEQGVVDTVMISGDQQATADAVAKSVGIDHVYAQKLPAEKIEVLETLKQRPVVMVGDGVNDAPSLAAADVGIAMGAHGATAASESADAVVLRDDLSKVAQARVIGTQTLKVAKEAVWIGIAICTGLMLIAATGVIPTIIGAMFQEVVDTVTILYALKARNG</sequence>
<name>A0A0R1QTF8_9LACO</name>
<dbReference type="GO" id="GO:0046872">
    <property type="term" value="F:metal ion binding"/>
    <property type="evidence" value="ECO:0007669"/>
    <property type="project" value="UniProtKB-KW"/>
</dbReference>
<dbReference type="InterPro" id="IPR018303">
    <property type="entry name" value="ATPase_P-typ_P_site"/>
</dbReference>
<dbReference type="InterPro" id="IPR027256">
    <property type="entry name" value="P-typ_ATPase_IB"/>
</dbReference>
<keyword evidence="6" id="KW-0406">Ion transport</keyword>
<dbReference type="GO" id="GO:0005524">
    <property type="term" value="F:ATP binding"/>
    <property type="evidence" value="ECO:0007669"/>
    <property type="project" value="UniProtKB-UniRule"/>
</dbReference>
<dbReference type="FunFam" id="2.70.150.10:FF:000002">
    <property type="entry name" value="Copper-transporting ATPase 1, putative"/>
    <property type="match status" value="1"/>
</dbReference>
<dbReference type="InterPro" id="IPR059000">
    <property type="entry name" value="ATPase_P-type_domA"/>
</dbReference>
<comment type="similarity">
    <text evidence="2 10">Belongs to the cation transport ATPase (P-type) (TC 3.A.3) family. Type IB subfamily.</text>
</comment>
<proteinExistence type="inferred from homology"/>
<evidence type="ECO:0000256" key="3">
    <source>
        <dbReference type="ARBA" id="ARBA00022539"/>
    </source>
</evidence>
<dbReference type="SUPFAM" id="SSF56784">
    <property type="entry name" value="HAD-like"/>
    <property type="match status" value="1"/>
</dbReference>
<dbReference type="Gene3D" id="3.40.50.1000">
    <property type="entry name" value="HAD superfamily/HAD-like"/>
    <property type="match status" value="1"/>
</dbReference>
<keyword evidence="3" id="KW-0104">Cadmium</keyword>
<feature type="transmembrane region" description="Helical" evidence="10">
    <location>
        <begin position="256"/>
        <end position="277"/>
    </location>
</feature>
<dbReference type="CDD" id="cd07544">
    <property type="entry name" value="P-type_ATPase_HM"/>
    <property type="match status" value="1"/>
</dbReference>
<evidence type="ECO:0000313" key="12">
    <source>
        <dbReference type="EMBL" id="KRL45525.1"/>
    </source>
</evidence>
<evidence type="ECO:0000256" key="7">
    <source>
        <dbReference type="ARBA" id="ARBA00023136"/>
    </source>
</evidence>
<evidence type="ECO:0000256" key="1">
    <source>
        <dbReference type="ARBA" id="ARBA00004651"/>
    </source>
</evidence>
<dbReference type="Gene3D" id="2.70.150.10">
    <property type="entry name" value="Calcium-transporting ATPase, cytoplasmic transduction domain A"/>
    <property type="match status" value="1"/>
</dbReference>
<keyword evidence="10" id="KW-0547">Nucleotide-binding</keyword>
<dbReference type="Pfam" id="PF00122">
    <property type="entry name" value="E1-E2_ATPase"/>
    <property type="match status" value="1"/>
</dbReference>
<comment type="caution">
    <text evidence="12">The sequence shown here is derived from an EMBL/GenBank/DDBJ whole genome shotgun (WGS) entry which is preliminary data.</text>
</comment>
<keyword evidence="10" id="KW-0479">Metal-binding</keyword>
<dbReference type="InterPro" id="IPR051014">
    <property type="entry name" value="Cation_Transport_ATPase_IB"/>
</dbReference>
<dbReference type="NCBIfam" id="TIGR01525">
    <property type="entry name" value="ATPase-IB_hvy"/>
    <property type="match status" value="1"/>
</dbReference>
<dbReference type="NCBIfam" id="TIGR01494">
    <property type="entry name" value="ATPase_P-type"/>
    <property type="match status" value="1"/>
</dbReference>
<protein>
    <recommendedName>
        <fullName evidence="8">Cd(2+)-exporting ATPase</fullName>
        <ecNumber evidence="8">7.2.2.21</ecNumber>
    </recommendedName>
</protein>
<dbReference type="PATRIC" id="fig|1423769.4.peg.730"/>
<evidence type="ECO:0000256" key="6">
    <source>
        <dbReference type="ARBA" id="ARBA00023065"/>
    </source>
</evidence>
<dbReference type="PRINTS" id="PR00943">
    <property type="entry name" value="CUATPASE"/>
</dbReference>
<dbReference type="InterPro" id="IPR008250">
    <property type="entry name" value="ATPase_P-typ_transduc_dom_A_sf"/>
</dbReference>
<evidence type="ECO:0000256" key="8">
    <source>
        <dbReference type="ARBA" id="ARBA00039103"/>
    </source>
</evidence>
<dbReference type="PROSITE" id="PS00154">
    <property type="entry name" value="ATPASE_E1_E2"/>
    <property type="match status" value="1"/>
</dbReference>
<dbReference type="SUPFAM" id="SSF81653">
    <property type="entry name" value="Calcium ATPase, transduction domain A"/>
    <property type="match status" value="1"/>
</dbReference>
<evidence type="ECO:0000313" key="13">
    <source>
        <dbReference type="Proteomes" id="UP000051790"/>
    </source>
</evidence>
<feature type="transmembrane region" description="Helical" evidence="10">
    <location>
        <begin position="231"/>
        <end position="250"/>
    </location>
</feature>
<dbReference type="AlphaFoldDB" id="A0A0R1QTF8"/>
<comment type="catalytic activity">
    <reaction evidence="9">
        <text>Cd(2+)(in) + ATP + H2O = Cd(2+)(out) + ADP + phosphate + H(+)</text>
        <dbReference type="Rhea" id="RHEA:12132"/>
        <dbReference type="ChEBI" id="CHEBI:15377"/>
        <dbReference type="ChEBI" id="CHEBI:15378"/>
        <dbReference type="ChEBI" id="CHEBI:30616"/>
        <dbReference type="ChEBI" id="CHEBI:43474"/>
        <dbReference type="ChEBI" id="CHEBI:48775"/>
        <dbReference type="ChEBI" id="CHEBI:456216"/>
        <dbReference type="EC" id="7.2.2.21"/>
    </reaction>
</comment>
<evidence type="ECO:0000256" key="4">
    <source>
        <dbReference type="ARBA" id="ARBA00022692"/>
    </source>
</evidence>
<dbReference type="PRINTS" id="PR00119">
    <property type="entry name" value="CATATPASE"/>
</dbReference>
<feature type="transmembrane region" description="Helical" evidence="10">
    <location>
        <begin position="7"/>
        <end position="25"/>
    </location>
</feature>
<organism evidence="12 13">
    <name type="scientific">Lacticaseibacillus manihotivorans DSM 13343 = JCM 12514</name>
    <dbReference type="NCBI Taxonomy" id="1423769"/>
    <lineage>
        <taxon>Bacteria</taxon>
        <taxon>Bacillati</taxon>
        <taxon>Bacillota</taxon>
        <taxon>Bacilli</taxon>
        <taxon>Lactobacillales</taxon>
        <taxon>Lactobacillaceae</taxon>
        <taxon>Lacticaseibacillus</taxon>
    </lineage>
</organism>
<keyword evidence="5 10" id="KW-1133">Transmembrane helix</keyword>
<keyword evidence="10" id="KW-1003">Cell membrane</keyword>
<dbReference type="GO" id="GO:0005886">
    <property type="term" value="C:plasma membrane"/>
    <property type="evidence" value="ECO:0007669"/>
    <property type="project" value="UniProtKB-SubCell"/>
</dbReference>
<evidence type="ECO:0000256" key="5">
    <source>
        <dbReference type="ARBA" id="ARBA00022989"/>
    </source>
</evidence>
<dbReference type="Gene3D" id="3.40.1110.10">
    <property type="entry name" value="Calcium-transporting ATPase, cytoplasmic domain N"/>
    <property type="match status" value="1"/>
</dbReference>